<keyword evidence="3" id="KW-0238">DNA-binding</keyword>
<dbReference type="PANTHER" id="PTHR30118:SF15">
    <property type="entry name" value="TRANSCRIPTIONAL REGULATORY PROTEIN"/>
    <property type="match status" value="1"/>
</dbReference>
<evidence type="ECO:0000256" key="5">
    <source>
        <dbReference type="SAM" id="MobiDB-lite"/>
    </source>
</evidence>
<dbReference type="Pfam" id="PF00126">
    <property type="entry name" value="HTH_1"/>
    <property type="match status" value="1"/>
</dbReference>
<protein>
    <submittedName>
        <fullName evidence="7">LysR family transcriptional regulator</fullName>
    </submittedName>
</protein>
<proteinExistence type="inferred from homology"/>
<dbReference type="SUPFAM" id="SSF53850">
    <property type="entry name" value="Periplasmic binding protein-like II"/>
    <property type="match status" value="1"/>
</dbReference>
<dbReference type="InterPro" id="IPR050389">
    <property type="entry name" value="LysR-type_TF"/>
</dbReference>
<dbReference type="RefSeq" id="WP_340363178.1">
    <property type="nucleotide sequence ID" value="NZ_JBBKZV010000003.1"/>
</dbReference>
<reference evidence="7 8" key="1">
    <citation type="submission" date="2024-03" db="EMBL/GenBank/DDBJ databases">
        <title>Novel species of the genus Variovorax.</title>
        <authorList>
            <person name="Liu Q."/>
            <person name="Xin Y.-H."/>
        </authorList>
    </citation>
    <scope>NUCLEOTIDE SEQUENCE [LARGE SCALE GENOMIC DNA]</scope>
    <source>
        <strain evidence="7 8">KACC 18501</strain>
    </source>
</reference>
<dbReference type="Gene3D" id="1.10.10.10">
    <property type="entry name" value="Winged helix-like DNA-binding domain superfamily/Winged helix DNA-binding domain"/>
    <property type="match status" value="1"/>
</dbReference>
<keyword evidence="2" id="KW-0805">Transcription regulation</keyword>
<name>A0ABU8VW93_9BURK</name>
<dbReference type="Pfam" id="PF03466">
    <property type="entry name" value="LysR_substrate"/>
    <property type="match status" value="1"/>
</dbReference>
<dbReference type="CDD" id="cd08417">
    <property type="entry name" value="PBP2_Nitroaromatics_like"/>
    <property type="match status" value="1"/>
</dbReference>
<comment type="caution">
    <text evidence="7">The sequence shown here is derived from an EMBL/GenBank/DDBJ whole genome shotgun (WGS) entry which is preliminary data.</text>
</comment>
<feature type="compositionally biased region" description="Low complexity" evidence="5">
    <location>
        <begin position="319"/>
        <end position="329"/>
    </location>
</feature>
<sequence length="344" mass="37505">MNVNFRTLDLNLLRVFDEVMAERNLTRAARNLSLTQPAVSNALRRLREVLGDELVRRSGAGVEPTPRALALWPTIRDALRHLQHTLAPSDFDPATADTAFVLAMADATAAELIPVLVQMAQREAPAVSIRVVPLTTRDPRQLLESEGADMAVGYFPAVLASLTARGQSGTAAPFEAQRLYVGQYVCVMRKDHPLAQKPLTLDEYCAARHLLVSFSGRPYGFIEQTLAALGRERHIVVTVNQFFTAGRVVANTDLLTVLPRHFVKVTGFDDQLVLRDLPFDQPLVHVDAVWHRRAQHGHAHEWLRDALVRAAGVAFSPNAEAPPAGAGLPPKLPDDAQPGAGGGT</sequence>
<dbReference type="PANTHER" id="PTHR30118">
    <property type="entry name" value="HTH-TYPE TRANSCRIPTIONAL REGULATOR LEUO-RELATED"/>
    <property type="match status" value="1"/>
</dbReference>
<dbReference type="PRINTS" id="PR00039">
    <property type="entry name" value="HTHLYSR"/>
</dbReference>
<dbReference type="InterPro" id="IPR036390">
    <property type="entry name" value="WH_DNA-bd_sf"/>
</dbReference>
<feature type="region of interest" description="Disordered" evidence="5">
    <location>
        <begin position="319"/>
        <end position="344"/>
    </location>
</feature>
<evidence type="ECO:0000313" key="8">
    <source>
        <dbReference type="Proteomes" id="UP001363010"/>
    </source>
</evidence>
<comment type="similarity">
    <text evidence="1">Belongs to the LysR transcriptional regulatory family.</text>
</comment>
<dbReference type="InterPro" id="IPR005119">
    <property type="entry name" value="LysR_subst-bd"/>
</dbReference>
<dbReference type="InterPro" id="IPR036388">
    <property type="entry name" value="WH-like_DNA-bd_sf"/>
</dbReference>
<evidence type="ECO:0000256" key="1">
    <source>
        <dbReference type="ARBA" id="ARBA00009437"/>
    </source>
</evidence>
<organism evidence="7 8">
    <name type="scientific">Variovorax humicola</name>
    <dbReference type="NCBI Taxonomy" id="1769758"/>
    <lineage>
        <taxon>Bacteria</taxon>
        <taxon>Pseudomonadati</taxon>
        <taxon>Pseudomonadota</taxon>
        <taxon>Betaproteobacteria</taxon>
        <taxon>Burkholderiales</taxon>
        <taxon>Comamonadaceae</taxon>
        <taxon>Variovorax</taxon>
    </lineage>
</organism>
<dbReference type="EMBL" id="JBBKZV010000003">
    <property type="protein sequence ID" value="MEJ8822080.1"/>
    <property type="molecule type" value="Genomic_DNA"/>
</dbReference>
<dbReference type="Proteomes" id="UP001363010">
    <property type="component" value="Unassembled WGS sequence"/>
</dbReference>
<keyword evidence="4" id="KW-0804">Transcription</keyword>
<accession>A0ABU8VW93</accession>
<dbReference type="SUPFAM" id="SSF46785">
    <property type="entry name" value="Winged helix' DNA-binding domain"/>
    <property type="match status" value="1"/>
</dbReference>
<keyword evidence="8" id="KW-1185">Reference proteome</keyword>
<dbReference type="PROSITE" id="PS50931">
    <property type="entry name" value="HTH_LYSR"/>
    <property type="match status" value="1"/>
</dbReference>
<evidence type="ECO:0000259" key="6">
    <source>
        <dbReference type="PROSITE" id="PS50931"/>
    </source>
</evidence>
<gene>
    <name evidence="7" type="ORF">WKW80_08515</name>
</gene>
<feature type="domain" description="HTH lysR-type" evidence="6">
    <location>
        <begin position="8"/>
        <end position="65"/>
    </location>
</feature>
<dbReference type="InterPro" id="IPR037402">
    <property type="entry name" value="YidZ_PBP2"/>
</dbReference>
<dbReference type="Gene3D" id="3.40.190.10">
    <property type="entry name" value="Periplasmic binding protein-like II"/>
    <property type="match status" value="2"/>
</dbReference>
<evidence type="ECO:0000256" key="3">
    <source>
        <dbReference type="ARBA" id="ARBA00023125"/>
    </source>
</evidence>
<evidence type="ECO:0000256" key="2">
    <source>
        <dbReference type="ARBA" id="ARBA00023015"/>
    </source>
</evidence>
<evidence type="ECO:0000256" key="4">
    <source>
        <dbReference type="ARBA" id="ARBA00023163"/>
    </source>
</evidence>
<evidence type="ECO:0000313" key="7">
    <source>
        <dbReference type="EMBL" id="MEJ8822080.1"/>
    </source>
</evidence>
<dbReference type="InterPro" id="IPR000847">
    <property type="entry name" value="LysR_HTH_N"/>
</dbReference>